<feature type="compositionally biased region" description="Basic residues" evidence="1">
    <location>
        <begin position="1"/>
        <end position="13"/>
    </location>
</feature>
<feature type="domain" description="MIF4G-like type 1" evidence="2">
    <location>
        <begin position="325"/>
        <end position="515"/>
    </location>
</feature>
<dbReference type="PANTHER" id="PTHR12412">
    <property type="entry name" value="CAP BINDING PROTEIN"/>
    <property type="match status" value="1"/>
</dbReference>
<dbReference type="Proteomes" id="UP001150217">
    <property type="component" value="Unassembled WGS sequence"/>
</dbReference>
<dbReference type="EMBL" id="JANVFT010000041">
    <property type="protein sequence ID" value="KAJ4491734.1"/>
    <property type="molecule type" value="Genomic_DNA"/>
</dbReference>
<evidence type="ECO:0000313" key="5">
    <source>
        <dbReference type="Proteomes" id="UP001150217"/>
    </source>
</evidence>
<evidence type="ECO:0000259" key="2">
    <source>
        <dbReference type="Pfam" id="PF09088"/>
    </source>
</evidence>
<proteinExistence type="predicted"/>
<sequence length="906" mass="101735">MSYNRHYRGGRRHYRDDEDERRRDVVESPQERMKNTIIRLGEVDPLQEISAVETSIRELAPPDICNLSESFHIGVTEQPYKIPFYAALLRLLHNNPSKGGDSIGADEISLGKQILEEFWKGFQAYVDKLMWRETRLCIHFFAHLTSAQLISTESFAALLQSFTAVLDEFGVSHGRAKRAALCAAEGLMIAGAVLTLATPTFSREIISSIQVYTETTTSGKWIVQPIVRLHSPAVTVENADEILDTALVVLKALESTDFVGPYPRPYSEYPPLDTSTFSEFVLPSVLVPPEVIELDGLSTEAEESEIKGEEWPEYFLRLFGDDVTPDPNTPAGYAVRTDLLAIIDIFEVNRKEAARLLLEYPKWVVSGTFKPKPGAPPLEVEPLVTYDWQLESTLLETMLGASLVLPQSSQSQIYYDSLITEVCKLSPSTVGPSVGKSIRKLYSSLTDGLDVEIARRFSEWFAIHMSNFNFQWVWKEWIPDLELAVQHPKRAFMRTAAEYEIRLSYYDRVVKSLPEAMHAPEAHVLPKQAPGPDFLYDDSSKPHHDAAQSILNLFRGRAKAEDVIAHLDTLRNTLESEISETENVNSLVRIISTQSLLHIGSRSFSHLLNAIERYLPLLRTLASGGVTASAGAGNPEAKADILSAAASFWKYNPQMVAIVFDKLMQYQIVDPTDVVSWTFLHVSEVDEFEADLKAPLNLSAFEWNLLKGALDKAIGRVNIARRRLALLRKEDDENRARAKANGGNMDVDGEAKSGEDDFFLAKSRSPFPEIETCFFLSDEPVPEDPALAVAVKAFSSLTREQKAALSRTLEGFVSCLAPSISSSHPNPKAREILTENSWHNRANWGKDEWIAWETWGWYRHFCRAYSPYLRNYAATFTAVSFARFEGQSDPASDLLQKIWDISIGQE</sequence>
<dbReference type="Gene3D" id="1.25.40.180">
    <property type="match status" value="3"/>
</dbReference>
<evidence type="ECO:0000259" key="3">
    <source>
        <dbReference type="Pfam" id="PF09090"/>
    </source>
</evidence>
<feature type="compositionally biased region" description="Basic and acidic residues" evidence="1">
    <location>
        <begin position="14"/>
        <end position="28"/>
    </location>
</feature>
<comment type="caution">
    <text evidence="4">The sequence shown here is derived from an EMBL/GenBank/DDBJ whole genome shotgun (WGS) entry which is preliminary data.</text>
</comment>
<reference evidence="4" key="1">
    <citation type="submission" date="2022-08" db="EMBL/GenBank/DDBJ databases">
        <title>A Global Phylogenomic Analysis of the Shiitake Genus Lentinula.</title>
        <authorList>
            <consortium name="DOE Joint Genome Institute"/>
            <person name="Sierra-Patev S."/>
            <person name="Min B."/>
            <person name="Naranjo-Ortiz M."/>
            <person name="Looney B."/>
            <person name="Konkel Z."/>
            <person name="Slot J.C."/>
            <person name="Sakamoto Y."/>
            <person name="Steenwyk J.L."/>
            <person name="Rokas A."/>
            <person name="Carro J."/>
            <person name="Camarero S."/>
            <person name="Ferreira P."/>
            <person name="Molpeceres G."/>
            <person name="Ruiz-Duenas F.J."/>
            <person name="Serrano A."/>
            <person name="Henrissat B."/>
            <person name="Drula E."/>
            <person name="Hughes K.W."/>
            <person name="Mata J.L."/>
            <person name="Ishikawa N.K."/>
            <person name="Vargas-Isla R."/>
            <person name="Ushijima S."/>
            <person name="Smith C.A."/>
            <person name="Ahrendt S."/>
            <person name="Andreopoulos W."/>
            <person name="He G."/>
            <person name="Labutti K."/>
            <person name="Lipzen A."/>
            <person name="Ng V."/>
            <person name="Riley R."/>
            <person name="Sandor L."/>
            <person name="Barry K."/>
            <person name="Martinez A.T."/>
            <person name="Xiao Y."/>
            <person name="Gibbons J.G."/>
            <person name="Terashima K."/>
            <person name="Grigoriev I.V."/>
            <person name="Hibbett D.S."/>
        </authorList>
    </citation>
    <scope>NUCLEOTIDE SEQUENCE</scope>
    <source>
        <strain evidence="4">RHP3577 ss4</strain>
    </source>
</reference>
<dbReference type="InterPro" id="IPR027159">
    <property type="entry name" value="CBP80"/>
</dbReference>
<evidence type="ECO:0000256" key="1">
    <source>
        <dbReference type="SAM" id="MobiDB-lite"/>
    </source>
</evidence>
<dbReference type="Pfam" id="PF09090">
    <property type="entry name" value="MIF4G_like_2"/>
    <property type="match status" value="1"/>
</dbReference>
<feature type="domain" description="MIF4G-like type 2" evidence="3">
    <location>
        <begin position="534"/>
        <end position="869"/>
    </location>
</feature>
<name>A0ABQ8VEM8_9AGAR</name>
<gene>
    <name evidence="4" type="ORF">C8R41DRAFT_920355</name>
</gene>
<accession>A0ABQ8VEM8</accession>
<keyword evidence="5" id="KW-1185">Reference proteome</keyword>
<feature type="region of interest" description="Disordered" evidence="1">
    <location>
        <begin position="1"/>
        <end position="28"/>
    </location>
</feature>
<dbReference type="PANTHER" id="PTHR12412:SF2">
    <property type="entry name" value="NUCLEAR CAP-BINDING PROTEIN SUBUNIT 1"/>
    <property type="match status" value="1"/>
</dbReference>
<dbReference type="Pfam" id="PF09088">
    <property type="entry name" value="MIF4G_like"/>
    <property type="match status" value="1"/>
</dbReference>
<dbReference type="InterPro" id="IPR015172">
    <property type="entry name" value="MIF4G-like_typ-1"/>
</dbReference>
<dbReference type="InterPro" id="IPR015174">
    <property type="entry name" value="MIF4G-like_typ-2"/>
</dbReference>
<dbReference type="SUPFAM" id="SSF48371">
    <property type="entry name" value="ARM repeat"/>
    <property type="match status" value="3"/>
</dbReference>
<dbReference type="InterPro" id="IPR016024">
    <property type="entry name" value="ARM-type_fold"/>
</dbReference>
<evidence type="ECO:0000313" key="4">
    <source>
        <dbReference type="EMBL" id="KAJ4491734.1"/>
    </source>
</evidence>
<protein>
    <submittedName>
        <fullName evidence="4">MIF4G like-domain-containing protein</fullName>
    </submittedName>
</protein>
<organism evidence="4 5">
    <name type="scientific">Lentinula lateritia</name>
    <dbReference type="NCBI Taxonomy" id="40482"/>
    <lineage>
        <taxon>Eukaryota</taxon>
        <taxon>Fungi</taxon>
        <taxon>Dikarya</taxon>
        <taxon>Basidiomycota</taxon>
        <taxon>Agaricomycotina</taxon>
        <taxon>Agaricomycetes</taxon>
        <taxon>Agaricomycetidae</taxon>
        <taxon>Agaricales</taxon>
        <taxon>Marasmiineae</taxon>
        <taxon>Omphalotaceae</taxon>
        <taxon>Lentinula</taxon>
    </lineage>
</organism>